<protein>
    <submittedName>
        <fullName evidence="1">Uncharacterized protein</fullName>
    </submittedName>
</protein>
<dbReference type="Proteomes" id="UP001249851">
    <property type="component" value="Unassembled WGS sequence"/>
</dbReference>
<reference evidence="1" key="1">
    <citation type="journal article" date="2023" name="G3 (Bethesda)">
        <title>Whole genome assembly and annotation of the endangered Caribbean coral Acropora cervicornis.</title>
        <authorList>
            <person name="Selwyn J.D."/>
            <person name="Vollmer S.V."/>
        </authorList>
    </citation>
    <scope>NUCLEOTIDE SEQUENCE</scope>
    <source>
        <strain evidence="1">K2</strain>
    </source>
</reference>
<reference evidence="1" key="2">
    <citation type="journal article" date="2023" name="Science">
        <title>Genomic signatures of disease resistance in endangered staghorn corals.</title>
        <authorList>
            <person name="Vollmer S.V."/>
            <person name="Selwyn J.D."/>
            <person name="Despard B.A."/>
            <person name="Roesel C.L."/>
        </authorList>
    </citation>
    <scope>NUCLEOTIDE SEQUENCE</scope>
    <source>
        <strain evidence="1">K2</strain>
    </source>
</reference>
<evidence type="ECO:0000313" key="2">
    <source>
        <dbReference type="Proteomes" id="UP001249851"/>
    </source>
</evidence>
<proteinExistence type="predicted"/>
<dbReference type="PANTHER" id="PTHR11505">
    <property type="entry name" value="L1 TRANSPOSABLE ELEMENT-RELATED"/>
    <property type="match status" value="1"/>
</dbReference>
<dbReference type="Gene3D" id="3.30.70.1820">
    <property type="entry name" value="L1 transposable element, RRM domain"/>
    <property type="match status" value="1"/>
</dbReference>
<name>A0AAD9QXX8_ACRCE</name>
<dbReference type="InterPro" id="IPR004244">
    <property type="entry name" value="Transposase_22"/>
</dbReference>
<gene>
    <name evidence="1" type="ORF">P5673_005369</name>
</gene>
<keyword evidence="2" id="KW-1185">Reference proteome</keyword>
<comment type="caution">
    <text evidence="1">The sequence shown here is derived from an EMBL/GenBank/DDBJ whole genome shotgun (WGS) entry which is preliminary data.</text>
</comment>
<accession>A0AAD9QXX8</accession>
<dbReference type="EMBL" id="JARQWQ010000009">
    <property type="protein sequence ID" value="KAK2569548.1"/>
    <property type="molecule type" value="Genomic_DNA"/>
</dbReference>
<organism evidence="1 2">
    <name type="scientific">Acropora cervicornis</name>
    <name type="common">Staghorn coral</name>
    <dbReference type="NCBI Taxonomy" id="6130"/>
    <lineage>
        <taxon>Eukaryota</taxon>
        <taxon>Metazoa</taxon>
        <taxon>Cnidaria</taxon>
        <taxon>Anthozoa</taxon>
        <taxon>Hexacorallia</taxon>
        <taxon>Scleractinia</taxon>
        <taxon>Astrocoeniina</taxon>
        <taxon>Acroporidae</taxon>
        <taxon>Acropora</taxon>
    </lineage>
</organism>
<evidence type="ECO:0000313" key="1">
    <source>
        <dbReference type="EMBL" id="KAK2569548.1"/>
    </source>
</evidence>
<dbReference type="AlphaFoldDB" id="A0AAD9QXX8"/>
<sequence length="187" mass="21589">MGVYQRRENLRFYGIEEDPEGAEHTWQVLMDFVQPGLSIDDASDIEFQRVHRIGPFNQQAPKPRQIIARFLHYPDRERVMSNARKLKFRKFGISATCLKKSLIDGREKAQVCQPLLYETSNNYKSSAHESYHERSATDVQADLQTNCRSSAECLQNICRMSAERLQLRSATSLQICRRSADEISQSC</sequence>